<dbReference type="PANTHER" id="PTHR30154:SF34">
    <property type="entry name" value="TRANSCRIPTIONAL REGULATOR AZLB"/>
    <property type="match status" value="1"/>
</dbReference>
<dbReference type="Pfam" id="PF01037">
    <property type="entry name" value="AsnC_trans_reg"/>
    <property type="match status" value="1"/>
</dbReference>
<evidence type="ECO:0000259" key="4">
    <source>
        <dbReference type="PROSITE" id="PS50956"/>
    </source>
</evidence>
<evidence type="ECO:0000256" key="1">
    <source>
        <dbReference type="ARBA" id="ARBA00023015"/>
    </source>
</evidence>
<evidence type="ECO:0000256" key="3">
    <source>
        <dbReference type="ARBA" id="ARBA00023163"/>
    </source>
</evidence>
<dbReference type="EMBL" id="UINC01001196">
    <property type="protein sequence ID" value="SUZ73976.1"/>
    <property type="molecule type" value="Genomic_DNA"/>
</dbReference>
<dbReference type="SMART" id="SM00344">
    <property type="entry name" value="HTH_ASNC"/>
    <property type="match status" value="1"/>
</dbReference>
<dbReference type="InterPro" id="IPR011991">
    <property type="entry name" value="ArsR-like_HTH"/>
</dbReference>
<keyword evidence="3" id="KW-0804">Transcription</keyword>
<proteinExistence type="predicted"/>
<evidence type="ECO:0000313" key="5">
    <source>
        <dbReference type="EMBL" id="SUZ73976.1"/>
    </source>
</evidence>
<dbReference type="SUPFAM" id="SSF46785">
    <property type="entry name" value="Winged helix' DNA-binding domain"/>
    <property type="match status" value="1"/>
</dbReference>
<dbReference type="InterPro" id="IPR019887">
    <property type="entry name" value="Tscrpt_reg_AsnC/Lrp_C"/>
</dbReference>
<dbReference type="InterPro" id="IPR036390">
    <property type="entry name" value="WH_DNA-bd_sf"/>
</dbReference>
<organism evidence="5">
    <name type="scientific">marine metagenome</name>
    <dbReference type="NCBI Taxonomy" id="408172"/>
    <lineage>
        <taxon>unclassified sequences</taxon>
        <taxon>metagenomes</taxon>
        <taxon>ecological metagenomes</taxon>
    </lineage>
</organism>
<dbReference type="InterPro" id="IPR019888">
    <property type="entry name" value="Tscrpt_reg_AsnC-like"/>
</dbReference>
<dbReference type="InterPro" id="IPR011008">
    <property type="entry name" value="Dimeric_a/b-barrel"/>
</dbReference>
<dbReference type="Gene3D" id="3.30.70.920">
    <property type="match status" value="1"/>
</dbReference>
<dbReference type="PRINTS" id="PR00033">
    <property type="entry name" value="HTHASNC"/>
</dbReference>
<dbReference type="Gene3D" id="1.10.10.10">
    <property type="entry name" value="Winged helix-like DNA-binding domain superfamily/Winged helix DNA-binding domain"/>
    <property type="match status" value="1"/>
</dbReference>
<keyword evidence="2" id="KW-0238">DNA-binding</keyword>
<accession>A0A381Q3Q1</accession>
<dbReference type="PANTHER" id="PTHR30154">
    <property type="entry name" value="LEUCINE-RESPONSIVE REGULATORY PROTEIN"/>
    <property type="match status" value="1"/>
</dbReference>
<dbReference type="InterPro" id="IPR036388">
    <property type="entry name" value="WH-like_DNA-bd_sf"/>
</dbReference>
<feature type="domain" description="HTH asnC-type" evidence="4">
    <location>
        <begin position="12"/>
        <end position="73"/>
    </location>
</feature>
<name>A0A381Q3Q1_9ZZZZ</name>
<protein>
    <recommendedName>
        <fullName evidence="4">HTH asnC-type domain-containing protein</fullName>
    </recommendedName>
</protein>
<dbReference type="CDD" id="cd00090">
    <property type="entry name" value="HTH_ARSR"/>
    <property type="match status" value="1"/>
</dbReference>
<dbReference type="GO" id="GO:0005829">
    <property type="term" value="C:cytosol"/>
    <property type="evidence" value="ECO:0007669"/>
    <property type="project" value="TreeGrafter"/>
</dbReference>
<sequence>MLTINIWMHMKLDEIDLKILVALQDDGRITKTRLAEKVHLSVSPCHERLKRLEQAGYIEGYFAKIDIDRIVANSLVLVQIHLKQHRSEDFSKFEEAILATPEVVECHALGGGVDYILKMIVNNIHHYQQKIEFLLKSELNIERYYTHIVTKPVKQCGYPIEKLLKPESDT</sequence>
<dbReference type="GO" id="GO:0043565">
    <property type="term" value="F:sequence-specific DNA binding"/>
    <property type="evidence" value="ECO:0007669"/>
    <property type="project" value="InterPro"/>
</dbReference>
<dbReference type="AlphaFoldDB" id="A0A381Q3Q1"/>
<dbReference type="SUPFAM" id="SSF54909">
    <property type="entry name" value="Dimeric alpha+beta barrel"/>
    <property type="match status" value="1"/>
</dbReference>
<dbReference type="InterPro" id="IPR000485">
    <property type="entry name" value="AsnC-type_HTH_dom"/>
</dbReference>
<dbReference type="GO" id="GO:0043200">
    <property type="term" value="P:response to amino acid"/>
    <property type="evidence" value="ECO:0007669"/>
    <property type="project" value="TreeGrafter"/>
</dbReference>
<evidence type="ECO:0000256" key="2">
    <source>
        <dbReference type="ARBA" id="ARBA00023125"/>
    </source>
</evidence>
<keyword evidence="1" id="KW-0805">Transcription regulation</keyword>
<reference evidence="5" key="1">
    <citation type="submission" date="2018-05" db="EMBL/GenBank/DDBJ databases">
        <authorList>
            <person name="Lanie J.A."/>
            <person name="Ng W.-L."/>
            <person name="Kazmierczak K.M."/>
            <person name="Andrzejewski T.M."/>
            <person name="Davidsen T.M."/>
            <person name="Wayne K.J."/>
            <person name="Tettelin H."/>
            <person name="Glass J.I."/>
            <person name="Rusch D."/>
            <person name="Podicherti R."/>
            <person name="Tsui H.-C.T."/>
            <person name="Winkler M.E."/>
        </authorList>
    </citation>
    <scope>NUCLEOTIDE SEQUENCE</scope>
</reference>
<dbReference type="Pfam" id="PF13412">
    <property type="entry name" value="HTH_24"/>
    <property type="match status" value="1"/>
</dbReference>
<dbReference type="PROSITE" id="PS50956">
    <property type="entry name" value="HTH_ASNC_2"/>
    <property type="match status" value="1"/>
</dbReference>
<gene>
    <name evidence="5" type="ORF">METZ01_LOCUS26830</name>
</gene>